<gene>
    <name evidence="1" type="ORF">BpHYR1_003961</name>
</gene>
<reference evidence="1 2" key="1">
    <citation type="journal article" date="2018" name="Sci. Rep.">
        <title>Genomic signatures of local adaptation to the degree of environmental predictability in rotifers.</title>
        <authorList>
            <person name="Franch-Gras L."/>
            <person name="Hahn C."/>
            <person name="Garcia-Roger E.M."/>
            <person name="Carmona M.J."/>
            <person name="Serra M."/>
            <person name="Gomez A."/>
        </authorList>
    </citation>
    <scope>NUCLEOTIDE SEQUENCE [LARGE SCALE GENOMIC DNA]</scope>
    <source>
        <strain evidence="1">HYR1</strain>
    </source>
</reference>
<organism evidence="1 2">
    <name type="scientific">Brachionus plicatilis</name>
    <name type="common">Marine rotifer</name>
    <name type="synonym">Brachionus muelleri</name>
    <dbReference type="NCBI Taxonomy" id="10195"/>
    <lineage>
        <taxon>Eukaryota</taxon>
        <taxon>Metazoa</taxon>
        <taxon>Spiralia</taxon>
        <taxon>Gnathifera</taxon>
        <taxon>Rotifera</taxon>
        <taxon>Eurotatoria</taxon>
        <taxon>Monogononta</taxon>
        <taxon>Pseudotrocha</taxon>
        <taxon>Ploima</taxon>
        <taxon>Brachionidae</taxon>
        <taxon>Brachionus</taxon>
    </lineage>
</organism>
<dbReference type="AlphaFoldDB" id="A0A3M7RY15"/>
<comment type="caution">
    <text evidence="1">The sequence shown here is derived from an EMBL/GenBank/DDBJ whole genome shotgun (WGS) entry which is preliminary data.</text>
</comment>
<accession>A0A3M7RY15</accession>
<dbReference type="EMBL" id="REGN01002412">
    <property type="protein sequence ID" value="RNA28248.1"/>
    <property type="molecule type" value="Genomic_DNA"/>
</dbReference>
<protein>
    <submittedName>
        <fullName evidence="1">Uncharacterized protein</fullName>
    </submittedName>
</protein>
<evidence type="ECO:0000313" key="1">
    <source>
        <dbReference type="EMBL" id="RNA28248.1"/>
    </source>
</evidence>
<name>A0A3M7RY15_BRAPC</name>
<evidence type="ECO:0000313" key="2">
    <source>
        <dbReference type="Proteomes" id="UP000276133"/>
    </source>
</evidence>
<keyword evidence="2" id="KW-1185">Reference proteome</keyword>
<dbReference type="Proteomes" id="UP000276133">
    <property type="component" value="Unassembled WGS sequence"/>
</dbReference>
<proteinExistence type="predicted"/>
<sequence length="178" mass="20798">MIYFHIFIYYETFKIQLKLTFTFSLLNSSSTLSLPFFDSSSTFSLSTFLLGRVEEKKESRNKMRTIILPFQTDKVRKLSKVRTDQKCLVIFSISKKIFTVGKLKFEIKIKKIKIENVPINLNFTFKLFSRCTDGKNGWFEGYLLDKQTVDTVNSNYQEFESKPVSKNDRADLTSGLLF</sequence>